<dbReference type="InterPro" id="IPR015856">
    <property type="entry name" value="ABC_transpr_CbiO/EcfA_su"/>
</dbReference>
<comment type="similarity">
    <text evidence="1">Belongs to the ABC transporter superfamily.</text>
</comment>
<dbReference type="EMBL" id="CAJVAF010000315">
    <property type="protein sequence ID" value="CAG7596287.1"/>
    <property type="molecule type" value="Genomic_DNA"/>
</dbReference>
<comment type="caution">
    <text evidence="6">The sequence shown here is derived from an EMBL/GenBank/DDBJ whole genome shotgun (WGS) entry which is preliminary data.</text>
</comment>
<protein>
    <submittedName>
        <fullName evidence="6">ATP-binding cassette domain-containing protein</fullName>
    </submittedName>
</protein>
<dbReference type="InterPro" id="IPR003439">
    <property type="entry name" value="ABC_transporter-like_ATP-bd"/>
</dbReference>
<sequence>MSIELQDISLIYNKGTALERVVLDKVSMTIAQGKFAALVGNNGAGKSTLAKVIAGEVVVNEGKVIIGNQDYTNTRDFDRAKFISRVFQDPGKGTARNLTVLENLIFASRRDLKRTLVLALKKDSRAFFKKKLQELNAGLEDKLDEPVFMLSGGQRQILSLLMAVLRPSKILLLDEHTAALDPDAAKLVMRFTHHLLRNHNMTTIMITHDMSELDYCDEVYAITNCKIKKMHKNF</sequence>
<dbReference type="Pfam" id="PF00005">
    <property type="entry name" value="ABC_tran"/>
    <property type="match status" value="1"/>
</dbReference>
<dbReference type="PANTHER" id="PTHR42734:SF17">
    <property type="entry name" value="METAL TRANSPORT SYSTEM ATP-BINDING PROTEIN TM_0124-RELATED"/>
    <property type="match status" value="1"/>
</dbReference>
<dbReference type="SUPFAM" id="SSF52540">
    <property type="entry name" value="P-loop containing nucleoside triphosphate hydrolases"/>
    <property type="match status" value="1"/>
</dbReference>
<proteinExistence type="inferred from homology"/>
<feature type="domain" description="ABC transporter" evidence="5">
    <location>
        <begin position="3"/>
        <end position="234"/>
    </location>
</feature>
<evidence type="ECO:0000256" key="4">
    <source>
        <dbReference type="ARBA" id="ARBA00022840"/>
    </source>
</evidence>
<dbReference type="PROSITE" id="PS50893">
    <property type="entry name" value="ABC_TRANSPORTER_2"/>
    <property type="match status" value="1"/>
</dbReference>
<dbReference type="AlphaFoldDB" id="A0A8S4BVS1"/>
<evidence type="ECO:0000256" key="2">
    <source>
        <dbReference type="ARBA" id="ARBA00022448"/>
    </source>
</evidence>
<dbReference type="GO" id="GO:0005524">
    <property type="term" value="F:ATP binding"/>
    <property type="evidence" value="ECO:0007669"/>
    <property type="project" value="UniProtKB-KW"/>
</dbReference>
<name>A0A8S4BVS1_9ACAR</name>
<keyword evidence="3" id="KW-0547">Nucleotide-binding</keyword>
<dbReference type="InterPro" id="IPR003593">
    <property type="entry name" value="AAA+_ATPase"/>
</dbReference>
<dbReference type="GO" id="GO:0016887">
    <property type="term" value="F:ATP hydrolysis activity"/>
    <property type="evidence" value="ECO:0007669"/>
    <property type="project" value="InterPro"/>
</dbReference>
<accession>A0A8S4BVS1</accession>
<reference evidence="6" key="1">
    <citation type="submission" date="2021-06" db="EMBL/GenBank/DDBJ databases">
        <authorList>
            <person name="Nardi T."/>
            <person name="Nardi T."/>
        </authorList>
    </citation>
    <scope>NUCLEOTIDE SEQUENCE</scope>
</reference>
<dbReference type="GO" id="GO:0055085">
    <property type="term" value="P:transmembrane transport"/>
    <property type="evidence" value="ECO:0007669"/>
    <property type="project" value="InterPro"/>
</dbReference>
<dbReference type="Gene3D" id="3.40.50.300">
    <property type="entry name" value="P-loop containing nucleotide triphosphate hydrolases"/>
    <property type="match status" value="1"/>
</dbReference>
<dbReference type="GO" id="GO:0016020">
    <property type="term" value="C:membrane"/>
    <property type="evidence" value="ECO:0007669"/>
    <property type="project" value="InterPro"/>
</dbReference>
<dbReference type="Proteomes" id="UP000837675">
    <property type="component" value="Unassembled WGS sequence"/>
</dbReference>
<keyword evidence="2" id="KW-0813">Transport</keyword>
<evidence type="ECO:0000256" key="3">
    <source>
        <dbReference type="ARBA" id="ARBA00022741"/>
    </source>
</evidence>
<evidence type="ECO:0000259" key="5">
    <source>
        <dbReference type="PROSITE" id="PS50893"/>
    </source>
</evidence>
<dbReference type="CDD" id="cd03225">
    <property type="entry name" value="ABC_cobalt_CbiO_domain1"/>
    <property type="match status" value="1"/>
</dbReference>
<evidence type="ECO:0000313" key="7">
    <source>
        <dbReference type="Proteomes" id="UP000837675"/>
    </source>
</evidence>
<keyword evidence="7" id="KW-1185">Reference proteome</keyword>
<dbReference type="InterPro" id="IPR050153">
    <property type="entry name" value="Metal_Ion_Import_ABC"/>
</dbReference>
<organism evidence="6 7">
    <name type="scientific">Hyalomma marginatum</name>
    <dbReference type="NCBI Taxonomy" id="34627"/>
    <lineage>
        <taxon>Eukaryota</taxon>
        <taxon>Metazoa</taxon>
        <taxon>Ecdysozoa</taxon>
        <taxon>Arthropoda</taxon>
        <taxon>Chelicerata</taxon>
        <taxon>Arachnida</taxon>
        <taxon>Acari</taxon>
        <taxon>Parasitiformes</taxon>
        <taxon>Ixodida</taxon>
        <taxon>Ixodoidea</taxon>
        <taxon>Ixodidae</taxon>
        <taxon>Hyalomminae</taxon>
        <taxon>Hyalomma</taxon>
    </lineage>
</organism>
<gene>
    <name evidence="6" type="ORF">MHYMCMPASI_00865</name>
</gene>
<evidence type="ECO:0000256" key="1">
    <source>
        <dbReference type="ARBA" id="ARBA00005417"/>
    </source>
</evidence>
<dbReference type="PANTHER" id="PTHR42734">
    <property type="entry name" value="METAL TRANSPORT SYSTEM ATP-BINDING PROTEIN TM_0124-RELATED"/>
    <property type="match status" value="1"/>
</dbReference>
<keyword evidence="4 6" id="KW-0067">ATP-binding</keyword>
<dbReference type="InterPro" id="IPR027417">
    <property type="entry name" value="P-loop_NTPase"/>
</dbReference>
<evidence type="ECO:0000313" key="6">
    <source>
        <dbReference type="EMBL" id="CAG7596287.1"/>
    </source>
</evidence>
<dbReference type="SMART" id="SM00382">
    <property type="entry name" value="AAA"/>
    <property type="match status" value="1"/>
</dbReference>